<proteinExistence type="predicted"/>
<reference evidence="1" key="2">
    <citation type="submission" date="2025-08" db="UniProtKB">
        <authorList>
            <consortium name="Ensembl"/>
        </authorList>
    </citation>
    <scope>IDENTIFICATION</scope>
</reference>
<reference evidence="1" key="3">
    <citation type="submission" date="2025-09" db="UniProtKB">
        <authorList>
            <consortium name="Ensembl"/>
        </authorList>
    </citation>
    <scope>IDENTIFICATION</scope>
</reference>
<dbReference type="GeneTree" id="ENSGT00940000157720"/>
<dbReference type="InterPro" id="IPR012677">
    <property type="entry name" value="Nucleotide-bd_a/b_plait_sf"/>
</dbReference>
<dbReference type="STRING" id="9925.ENSCHIP00000025645"/>
<evidence type="ECO:0000313" key="1">
    <source>
        <dbReference type="Ensembl" id="ENSCHIP00000025645.1"/>
    </source>
</evidence>
<dbReference type="Gene3D" id="3.30.70.330">
    <property type="match status" value="1"/>
</dbReference>
<protein>
    <submittedName>
        <fullName evidence="1">Uncharacterized protein</fullName>
    </submittedName>
</protein>
<accession>A0A452FMZ3</accession>
<dbReference type="Proteomes" id="UP000291000">
    <property type="component" value="Chromosome 6"/>
</dbReference>
<name>A0A452FMZ3_CAPHI</name>
<dbReference type="AlphaFoldDB" id="A0A452FMZ3"/>
<keyword evidence="2" id="KW-1185">Reference proteome</keyword>
<organism evidence="1 2">
    <name type="scientific">Capra hircus</name>
    <name type="common">Goat</name>
    <dbReference type="NCBI Taxonomy" id="9925"/>
    <lineage>
        <taxon>Eukaryota</taxon>
        <taxon>Metazoa</taxon>
        <taxon>Chordata</taxon>
        <taxon>Craniata</taxon>
        <taxon>Vertebrata</taxon>
        <taxon>Euteleostomi</taxon>
        <taxon>Mammalia</taxon>
        <taxon>Eutheria</taxon>
        <taxon>Laurasiatheria</taxon>
        <taxon>Artiodactyla</taxon>
        <taxon>Ruminantia</taxon>
        <taxon>Pecora</taxon>
        <taxon>Bovidae</taxon>
        <taxon>Caprinae</taxon>
        <taxon>Capra</taxon>
    </lineage>
</organism>
<sequence length="190" mass="21098">MDWLVKHNGPNDTSDGQNNFVDCHLIAFFQGLEIVPNGITLAMDYHRRSTGEAFMPFRKCTGETQGKNEHKEIKGCYDPPRSLLGQQPGPHDRPIGGRGNYYAAGHGKDDRYDGDYGGFDDYGGHSDYGYRNDGFDDSVSDGRGMGGHGYGGRGDASSDFHGSHFVHMRGTDLCAYENLISNKDHWRKLD</sequence>
<evidence type="ECO:0000313" key="2">
    <source>
        <dbReference type="Proteomes" id="UP000291000"/>
    </source>
</evidence>
<dbReference type="EMBL" id="LWLT01000006">
    <property type="status" value="NOT_ANNOTATED_CDS"/>
    <property type="molecule type" value="Genomic_DNA"/>
</dbReference>
<reference evidence="1 2" key="1">
    <citation type="submission" date="2016-04" db="EMBL/GenBank/DDBJ databases">
        <title>Polished mammalian reference genomes with single-molecule sequencing and chromosome conformation capture applied to the Capra hircus genome.</title>
        <authorList>
            <person name="Bickhart D.M."/>
            <person name="Koren S."/>
            <person name="Rosen B."/>
            <person name="Hastie A."/>
            <person name="Liachko I."/>
            <person name="Sullivan S.T."/>
            <person name="Burton J."/>
            <person name="Sayre B.L."/>
            <person name="Huson H.J."/>
            <person name="Lee J."/>
            <person name="Lam E."/>
            <person name="Kelley C.M."/>
            <person name="Hutchison J.L."/>
            <person name="Zhou Y."/>
            <person name="Sun J."/>
            <person name="Crisa A."/>
            <person name="Schwartz J.C."/>
            <person name="Hammond J.A."/>
            <person name="Schroeder S.G."/>
            <person name="Liu G.E."/>
            <person name="Dunham M."/>
            <person name="Shendure J."/>
            <person name="Sonstegard T.S."/>
            <person name="Phillippy A.M."/>
            <person name="Van Tassell C.P."/>
            <person name="Smith T.P."/>
        </authorList>
    </citation>
    <scope>NUCLEOTIDE SEQUENCE [LARGE SCALE GENOMIC DNA]</scope>
</reference>
<dbReference type="Ensembl" id="ENSCHIT00000033507.1">
    <property type="protein sequence ID" value="ENSCHIP00000025645.1"/>
    <property type="gene ID" value="ENSCHIG00000022327.1"/>
</dbReference>